<dbReference type="InterPro" id="IPR033010">
    <property type="entry name" value="Cdc20/Fizzy"/>
</dbReference>
<accession>A0A1E4TL12</accession>
<dbReference type="InterPro" id="IPR056150">
    <property type="entry name" value="WD40_CDC20-Fz"/>
</dbReference>
<dbReference type="OrthoDB" id="10263272at2759"/>
<dbReference type="InterPro" id="IPR019775">
    <property type="entry name" value="WD40_repeat_CS"/>
</dbReference>
<dbReference type="GO" id="GO:0051301">
    <property type="term" value="P:cell division"/>
    <property type="evidence" value="ECO:0007669"/>
    <property type="project" value="UniProtKB-KW"/>
</dbReference>
<gene>
    <name evidence="10" type="ORF">CANCADRAFT_56096</name>
</gene>
<dbReference type="PROSITE" id="PS50294">
    <property type="entry name" value="WD_REPEATS_REGION"/>
    <property type="match status" value="2"/>
</dbReference>
<dbReference type="GO" id="GO:0005680">
    <property type="term" value="C:anaphase-promoting complex"/>
    <property type="evidence" value="ECO:0007669"/>
    <property type="project" value="TreeGrafter"/>
</dbReference>
<dbReference type="EMBL" id="KV453841">
    <property type="protein sequence ID" value="ODV92432.1"/>
    <property type="molecule type" value="Genomic_DNA"/>
</dbReference>
<feature type="region of interest" description="Disordered" evidence="8">
    <location>
        <begin position="24"/>
        <end position="65"/>
    </location>
</feature>
<proteinExistence type="inferred from homology"/>
<evidence type="ECO:0000256" key="7">
    <source>
        <dbReference type="PROSITE-ProRule" id="PRU00221"/>
    </source>
</evidence>
<sequence>MNTPSKSRYESLQVQALTTSINVNSPRLTPSKRNLLRKGGIAKSNQSPRRDAGDKFAKTKGRPSSKQTVILTADRYIPNRQSSCSANSKINPENEEAYQSSVAEACGLALKQRILEFKPPAPQRQKSIDIQAYSKPKQTVQSRRRIATAPERVLDAPGLVDDYYLNVLDWSSGNQLAIGLEKSVYVWNANTGTVSCLLDSPADTYVSSLKWSEDGAYLSVGLGDGDVQIWDVEEGAKLRSMHGHAARVGVMSWSNHLVSSGCRDGSIWNHDVRIAEHKVSEYNNHSHEVCGLEWRSDGTCLASGGNDNLVNIWDARSSIPKFTKTNHKAAVKALAWCPWQHNLLATGGGSYDKQIHFWSATTGARVNSVDAGSQVTSIKWSTTYKEFVTTHGYPNNNLVIWEYPTLVRHADIEAHESRVLQACLSPDGSTLATAASDESLKFWKIFEVTSKKVTSAASSLVNHKDLSKSVFIR</sequence>
<dbReference type="PROSITE" id="PS00678">
    <property type="entry name" value="WD_REPEATS_1"/>
    <property type="match status" value="1"/>
</dbReference>
<keyword evidence="5" id="KW-0498">Mitosis</keyword>
<dbReference type="InterPro" id="IPR036322">
    <property type="entry name" value="WD40_repeat_dom_sf"/>
</dbReference>
<evidence type="ECO:0000256" key="4">
    <source>
        <dbReference type="ARBA" id="ARBA00022737"/>
    </source>
</evidence>
<keyword evidence="2 7" id="KW-0853">WD repeat</keyword>
<comment type="similarity">
    <text evidence="1">Belongs to the WD repeat CDC20/Fizzy family.</text>
</comment>
<dbReference type="GO" id="GO:0033597">
    <property type="term" value="C:mitotic checkpoint complex"/>
    <property type="evidence" value="ECO:0007669"/>
    <property type="project" value="EnsemblFungi"/>
</dbReference>
<dbReference type="GO" id="GO:0010997">
    <property type="term" value="F:anaphase-promoting complex binding"/>
    <property type="evidence" value="ECO:0007669"/>
    <property type="project" value="EnsemblFungi"/>
</dbReference>
<protein>
    <recommendedName>
        <fullName evidence="9">CDC20/Fizzy WD40 domain-containing protein</fullName>
    </recommendedName>
</protein>
<name>A0A1E4TL12_9ASCO</name>
<dbReference type="InterPro" id="IPR015943">
    <property type="entry name" value="WD40/YVTN_repeat-like_dom_sf"/>
</dbReference>
<dbReference type="Gene3D" id="2.130.10.10">
    <property type="entry name" value="YVTN repeat-like/Quinoprotein amine dehydrogenase"/>
    <property type="match status" value="1"/>
</dbReference>
<evidence type="ECO:0000256" key="6">
    <source>
        <dbReference type="ARBA" id="ARBA00023306"/>
    </source>
</evidence>
<organism evidence="10 11">
    <name type="scientific">Tortispora caseinolytica NRRL Y-17796</name>
    <dbReference type="NCBI Taxonomy" id="767744"/>
    <lineage>
        <taxon>Eukaryota</taxon>
        <taxon>Fungi</taxon>
        <taxon>Dikarya</taxon>
        <taxon>Ascomycota</taxon>
        <taxon>Saccharomycotina</taxon>
        <taxon>Trigonopsidomycetes</taxon>
        <taxon>Trigonopsidales</taxon>
        <taxon>Trigonopsidaceae</taxon>
        <taxon>Tortispora</taxon>
    </lineage>
</organism>
<feature type="repeat" description="WD" evidence="7">
    <location>
        <begin position="206"/>
        <end position="240"/>
    </location>
</feature>
<keyword evidence="6" id="KW-0131">Cell cycle</keyword>
<reference evidence="11" key="1">
    <citation type="submission" date="2016-02" db="EMBL/GenBank/DDBJ databases">
        <title>Comparative genomics of biotechnologically important yeasts.</title>
        <authorList>
            <consortium name="DOE Joint Genome Institute"/>
            <person name="Riley R."/>
            <person name="Haridas S."/>
            <person name="Wolfe K.H."/>
            <person name="Lopes M.R."/>
            <person name="Hittinger C.T."/>
            <person name="Goker M."/>
            <person name="Salamov A."/>
            <person name="Wisecaver J."/>
            <person name="Long T.M."/>
            <person name="Aerts A.L."/>
            <person name="Barry K."/>
            <person name="Choi C."/>
            <person name="Clum A."/>
            <person name="Coughlan A.Y."/>
            <person name="Deshpande S."/>
            <person name="Douglass A.P."/>
            <person name="Hanson S.J."/>
            <person name="Klenk H.-P."/>
            <person name="Labutti K."/>
            <person name="Lapidus A."/>
            <person name="Lindquist E."/>
            <person name="Lipzen A."/>
            <person name="Meier-Kolthoff J.P."/>
            <person name="Ohm R.A."/>
            <person name="Otillar R.P."/>
            <person name="Pangilinan J."/>
            <person name="Peng Y."/>
            <person name="Rokas A."/>
            <person name="Rosa C.A."/>
            <person name="Scheuner C."/>
            <person name="Sibirny A.A."/>
            <person name="Slot J.C."/>
            <person name="Stielow J.B."/>
            <person name="Sun H."/>
            <person name="Kurtzman C.P."/>
            <person name="Blackwell M."/>
            <person name="Jeffries T.W."/>
            <person name="Grigoriev I.V."/>
        </authorList>
    </citation>
    <scope>NUCLEOTIDE SEQUENCE [LARGE SCALE GENOMIC DNA]</scope>
    <source>
        <strain evidence="11">NRRL Y-17796</strain>
    </source>
</reference>
<keyword evidence="11" id="KW-1185">Reference proteome</keyword>
<dbReference type="Pfam" id="PF24807">
    <property type="entry name" value="WD40_CDC20-Fz"/>
    <property type="match status" value="1"/>
</dbReference>
<keyword evidence="3" id="KW-0132">Cell division</keyword>
<dbReference type="AlphaFoldDB" id="A0A1E4TL12"/>
<dbReference type="InterPro" id="IPR001680">
    <property type="entry name" value="WD40_rpt"/>
</dbReference>
<evidence type="ECO:0000256" key="1">
    <source>
        <dbReference type="ARBA" id="ARBA00006445"/>
    </source>
</evidence>
<evidence type="ECO:0000313" key="11">
    <source>
        <dbReference type="Proteomes" id="UP000095023"/>
    </source>
</evidence>
<dbReference type="SMART" id="SM00320">
    <property type="entry name" value="WD40"/>
    <property type="match status" value="7"/>
</dbReference>
<keyword evidence="4" id="KW-0677">Repeat</keyword>
<evidence type="ECO:0000256" key="3">
    <source>
        <dbReference type="ARBA" id="ARBA00022618"/>
    </source>
</evidence>
<dbReference type="PANTHER" id="PTHR19918">
    <property type="entry name" value="CELL DIVISION CYCLE 20 CDC20 FIZZY -RELATED"/>
    <property type="match status" value="1"/>
</dbReference>
<dbReference type="PROSITE" id="PS50082">
    <property type="entry name" value="WD_REPEATS_2"/>
    <property type="match status" value="3"/>
</dbReference>
<evidence type="ECO:0000256" key="5">
    <source>
        <dbReference type="ARBA" id="ARBA00022776"/>
    </source>
</evidence>
<dbReference type="GO" id="GO:1990757">
    <property type="term" value="F:ubiquitin ligase activator activity"/>
    <property type="evidence" value="ECO:0007669"/>
    <property type="project" value="EnsemblFungi"/>
</dbReference>
<dbReference type="FunFam" id="2.130.10.10:FF:000098">
    <property type="entry name" value="WD repeat-containing protein slp1"/>
    <property type="match status" value="1"/>
</dbReference>
<dbReference type="SUPFAM" id="SSF50978">
    <property type="entry name" value="WD40 repeat-like"/>
    <property type="match status" value="1"/>
</dbReference>
<dbReference type="GO" id="GO:0031145">
    <property type="term" value="P:anaphase-promoting complex-dependent catabolic process"/>
    <property type="evidence" value="ECO:0007669"/>
    <property type="project" value="EnsemblFungi"/>
</dbReference>
<dbReference type="GO" id="GO:1905786">
    <property type="term" value="P:positive regulation of anaphase-promoting complex-dependent catabolic process"/>
    <property type="evidence" value="ECO:0007669"/>
    <property type="project" value="TreeGrafter"/>
</dbReference>
<dbReference type="Proteomes" id="UP000095023">
    <property type="component" value="Unassembled WGS sequence"/>
</dbReference>
<dbReference type="PANTHER" id="PTHR19918:SF8">
    <property type="entry name" value="FI02843P"/>
    <property type="match status" value="1"/>
</dbReference>
<feature type="repeat" description="WD" evidence="7">
    <location>
        <begin position="282"/>
        <end position="317"/>
    </location>
</feature>
<feature type="compositionally biased region" description="Basic and acidic residues" evidence="8">
    <location>
        <begin position="48"/>
        <end position="57"/>
    </location>
</feature>
<feature type="domain" description="CDC20/Fizzy WD40" evidence="9">
    <location>
        <begin position="154"/>
        <end position="443"/>
    </location>
</feature>
<evidence type="ECO:0000256" key="8">
    <source>
        <dbReference type="SAM" id="MobiDB-lite"/>
    </source>
</evidence>
<evidence type="ECO:0000313" key="10">
    <source>
        <dbReference type="EMBL" id="ODV92432.1"/>
    </source>
</evidence>
<evidence type="ECO:0000256" key="2">
    <source>
        <dbReference type="ARBA" id="ARBA00022574"/>
    </source>
</evidence>
<feature type="repeat" description="WD" evidence="7">
    <location>
        <begin position="412"/>
        <end position="445"/>
    </location>
</feature>
<evidence type="ECO:0000259" key="9">
    <source>
        <dbReference type="Pfam" id="PF24807"/>
    </source>
</evidence>